<evidence type="ECO:0008006" key="4">
    <source>
        <dbReference type="Google" id="ProtNLM"/>
    </source>
</evidence>
<keyword evidence="1" id="KW-0472">Membrane</keyword>
<keyword evidence="3" id="KW-1185">Reference proteome</keyword>
<evidence type="ECO:0000256" key="1">
    <source>
        <dbReference type="SAM" id="Phobius"/>
    </source>
</evidence>
<sequence length="369" mass="41818">MCSNDSNTLHVQVFDTVYFNLISNLYMNYFWCYNGKGQFTLKGDDYKNMTSALFQVTDTLAGQWNCSIYTKKDVKYIENRSVNYLGHNYLKFTCQMTLYVKHKLLLTIFSAKDKRFTQEHFKNGVYHYKEGDHFTFSCSCLSVKSSVLPKGTSLRIFQMREPPKITLAGGKGKFYETSVSNYIYEGTTNDTITSLICSRKQTDGSLQWVFCSNKTDDTCMTTVKNKQSQTITLDNFYLSPELNGTDVKCIYTSPVGDQSKSTISLNLTEENHHNKGSALIVIGYVSAVLGSVCIGALSLYFGCRRRCRGTTLNNTINRPLPEVPPRSVDETNNGIELGEHVYGTIDNAEGDYSYVIIDRRNPEDYGIPR</sequence>
<keyword evidence="1" id="KW-0812">Transmembrane</keyword>
<evidence type="ECO:0000313" key="3">
    <source>
        <dbReference type="Proteomes" id="UP001153292"/>
    </source>
</evidence>
<keyword evidence="1" id="KW-1133">Transmembrane helix</keyword>
<proteinExistence type="predicted"/>
<dbReference type="Proteomes" id="UP001153292">
    <property type="component" value="Chromosome 29"/>
</dbReference>
<reference evidence="2" key="1">
    <citation type="submission" date="2021-12" db="EMBL/GenBank/DDBJ databases">
        <authorList>
            <person name="King R."/>
        </authorList>
    </citation>
    <scope>NUCLEOTIDE SEQUENCE</scope>
</reference>
<accession>A0ABN8B7N4</accession>
<dbReference type="EMBL" id="OU963922">
    <property type="protein sequence ID" value="CAH0404447.1"/>
    <property type="molecule type" value="Genomic_DNA"/>
</dbReference>
<gene>
    <name evidence="2" type="ORF">CHILSU_LOCUS7782</name>
</gene>
<evidence type="ECO:0000313" key="2">
    <source>
        <dbReference type="EMBL" id="CAH0404447.1"/>
    </source>
</evidence>
<protein>
    <recommendedName>
        <fullName evidence="4">Ig-like domain-containing protein</fullName>
    </recommendedName>
</protein>
<organism evidence="2 3">
    <name type="scientific">Chilo suppressalis</name>
    <name type="common">Asiatic rice borer moth</name>
    <dbReference type="NCBI Taxonomy" id="168631"/>
    <lineage>
        <taxon>Eukaryota</taxon>
        <taxon>Metazoa</taxon>
        <taxon>Ecdysozoa</taxon>
        <taxon>Arthropoda</taxon>
        <taxon>Hexapoda</taxon>
        <taxon>Insecta</taxon>
        <taxon>Pterygota</taxon>
        <taxon>Neoptera</taxon>
        <taxon>Endopterygota</taxon>
        <taxon>Lepidoptera</taxon>
        <taxon>Glossata</taxon>
        <taxon>Ditrysia</taxon>
        <taxon>Pyraloidea</taxon>
        <taxon>Crambidae</taxon>
        <taxon>Crambinae</taxon>
        <taxon>Chilo</taxon>
    </lineage>
</organism>
<feature type="transmembrane region" description="Helical" evidence="1">
    <location>
        <begin position="278"/>
        <end position="301"/>
    </location>
</feature>
<name>A0ABN8B7N4_CHISP</name>